<name>A0A672GL44_SALFA</name>
<gene>
    <name evidence="2" type="primary">polr1g</name>
</gene>
<dbReference type="Ensembl" id="ENSSFAT00005020279.1">
    <property type="protein sequence ID" value="ENSSFAP00005019498.1"/>
    <property type="gene ID" value="ENSSFAG00005010201.1"/>
</dbReference>
<protein>
    <recommendedName>
        <fullName evidence="4">CD3e molecule, epsilon associated protein</fullName>
    </recommendedName>
</protein>
<reference evidence="2" key="3">
    <citation type="submission" date="2025-09" db="UniProtKB">
        <authorList>
            <consortium name="Ensembl"/>
        </authorList>
    </citation>
    <scope>IDENTIFICATION</scope>
</reference>
<reference evidence="2" key="2">
    <citation type="submission" date="2025-08" db="UniProtKB">
        <authorList>
            <consortium name="Ensembl"/>
        </authorList>
    </citation>
    <scope>IDENTIFICATION</scope>
</reference>
<sequence length="381" mass="42388">MPKDVSSSSSEDEADSCSPPPEKKNRKYQCPADFVTFCHEPCSSTLTDSLKDKNTELWLIKAPLSFKPERFGGLKVPLAGLQTLKVPDAAAGGVQQIYSILASDRCPSELRLLTAGQTPADEMVFSPAFSGQLNVCESYGDSSANQAPRVIPAAPAPAIPPGLKQRFHPFGSRTPTLTCVAENEVDGAALGPSSATLRPLVVKRFMEDAEEEEESRTKKKKKKEKRVKTEHDEEAPRVKQEPGAALPEDMLNLLMGDDFLEDQQSEEKRKKKKKKEKQVKTEYEEEPLTVKQEPAAAPPEDMLNLLMGDDFLEDQQSEEKRKKKKRDREREEVEEGLEPSASVKLEQVVVKSEPVDSWYSEAAEASAKKKKKKKKSKVEED</sequence>
<feature type="region of interest" description="Disordered" evidence="1">
    <location>
        <begin position="208"/>
        <end position="381"/>
    </location>
</feature>
<evidence type="ECO:0000256" key="1">
    <source>
        <dbReference type="SAM" id="MobiDB-lite"/>
    </source>
</evidence>
<organism evidence="2 3">
    <name type="scientific">Salarias fasciatus</name>
    <name type="common">Jewelled blenny</name>
    <name type="synonym">Blennius fasciatus</name>
    <dbReference type="NCBI Taxonomy" id="181472"/>
    <lineage>
        <taxon>Eukaryota</taxon>
        <taxon>Metazoa</taxon>
        <taxon>Chordata</taxon>
        <taxon>Craniata</taxon>
        <taxon>Vertebrata</taxon>
        <taxon>Euteleostomi</taxon>
        <taxon>Actinopterygii</taxon>
        <taxon>Neopterygii</taxon>
        <taxon>Teleostei</taxon>
        <taxon>Neoteleostei</taxon>
        <taxon>Acanthomorphata</taxon>
        <taxon>Ovalentaria</taxon>
        <taxon>Blenniimorphae</taxon>
        <taxon>Blenniiformes</taxon>
        <taxon>Blennioidei</taxon>
        <taxon>Blenniidae</taxon>
        <taxon>Salariinae</taxon>
        <taxon>Salarias</taxon>
    </lineage>
</organism>
<dbReference type="GO" id="GO:0006360">
    <property type="term" value="P:transcription by RNA polymerase I"/>
    <property type="evidence" value="ECO:0007669"/>
    <property type="project" value="InterPro"/>
</dbReference>
<dbReference type="OrthoDB" id="10071093at2759"/>
<dbReference type="GO" id="GO:0003723">
    <property type="term" value="F:RNA binding"/>
    <property type="evidence" value="ECO:0007669"/>
    <property type="project" value="TreeGrafter"/>
</dbReference>
<dbReference type="AlphaFoldDB" id="A0A672GL44"/>
<reference evidence="2" key="1">
    <citation type="submission" date="2019-06" db="EMBL/GenBank/DDBJ databases">
        <authorList>
            <consortium name="Wellcome Sanger Institute Data Sharing"/>
        </authorList>
    </citation>
    <scope>NUCLEOTIDE SEQUENCE [LARGE SCALE GENOMIC DNA]</scope>
</reference>
<evidence type="ECO:0008006" key="4">
    <source>
        <dbReference type="Google" id="ProtNLM"/>
    </source>
</evidence>
<keyword evidence="3" id="KW-1185">Reference proteome</keyword>
<feature type="compositionally biased region" description="Basic residues" evidence="1">
    <location>
        <begin position="217"/>
        <end position="226"/>
    </location>
</feature>
<evidence type="ECO:0000313" key="2">
    <source>
        <dbReference type="Ensembl" id="ENSSFAP00005019498.1"/>
    </source>
</evidence>
<dbReference type="GO" id="GO:0005736">
    <property type="term" value="C:RNA polymerase I complex"/>
    <property type="evidence" value="ECO:0007669"/>
    <property type="project" value="TreeGrafter"/>
</dbReference>
<dbReference type="PANTHER" id="PTHR15484:SF8">
    <property type="entry name" value="DNA-DIRECTED RNA POLYMERASE I SUBUNIT RPA34"/>
    <property type="match status" value="1"/>
</dbReference>
<evidence type="ECO:0000313" key="3">
    <source>
        <dbReference type="Proteomes" id="UP000472267"/>
    </source>
</evidence>
<dbReference type="Gene3D" id="6.20.250.70">
    <property type="match status" value="1"/>
</dbReference>
<dbReference type="InParanoid" id="A0A672GL44"/>
<feature type="region of interest" description="Disordered" evidence="1">
    <location>
        <begin position="1"/>
        <end position="27"/>
    </location>
</feature>
<feature type="compositionally biased region" description="Basic residues" evidence="1">
    <location>
        <begin position="368"/>
        <end position="381"/>
    </location>
</feature>
<dbReference type="Pfam" id="PF08208">
    <property type="entry name" value="RNA_polI_A34"/>
    <property type="match status" value="1"/>
</dbReference>
<dbReference type="PANTHER" id="PTHR15484">
    <property type="entry name" value="DNA-DIRECTED RNA POLYMERASE I SUBUNIT RPA34"/>
    <property type="match status" value="1"/>
</dbReference>
<proteinExistence type="predicted"/>
<feature type="compositionally biased region" description="Basic and acidic residues" evidence="1">
    <location>
        <begin position="227"/>
        <end position="240"/>
    </location>
</feature>
<dbReference type="OMA" id="FQEEVMM"/>
<dbReference type="Proteomes" id="UP000472267">
    <property type="component" value="Chromosome 14"/>
</dbReference>
<accession>A0A672GL44</accession>
<dbReference type="InterPro" id="IPR013240">
    <property type="entry name" value="DNA-dir_RNA_pol1_su_RPA34"/>
</dbReference>